<dbReference type="OrthoDB" id="10483965at2759"/>
<comment type="caution">
    <text evidence="1">The sequence shown here is derived from an EMBL/GenBank/DDBJ whole genome shotgun (WGS) entry which is preliminary data.</text>
</comment>
<dbReference type="Proteomes" id="UP000499080">
    <property type="component" value="Unassembled WGS sequence"/>
</dbReference>
<keyword evidence="2" id="KW-1185">Reference proteome</keyword>
<evidence type="ECO:0000313" key="1">
    <source>
        <dbReference type="EMBL" id="GBM19417.1"/>
    </source>
</evidence>
<accession>A0A4Y2DT10</accession>
<evidence type="ECO:0000313" key="2">
    <source>
        <dbReference type="Proteomes" id="UP000499080"/>
    </source>
</evidence>
<dbReference type="AlphaFoldDB" id="A0A4Y2DT10"/>
<gene>
    <name evidence="1" type="ORF">AVEN_17187_1</name>
</gene>
<protein>
    <submittedName>
        <fullName evidence="1">Uncharacterized protein</fullName>
    </submittedName>
</protein>
<reference evidence="1 2" key="1">
    <citation type="journal article" date="2019" name="Sci. Rep.">
        <title>Orb-weaving spider Araneus ventricosus genome elucidates the spidroin gene catalogue.</title>
        <authorList>
            <person name="Kono N."/>
            <person name="Nakamura H."/>
            <person name="Ohtoshi R."/>
            <person name="Moran D.A.P."/>
            <person name="Shinohara A."/>
            <person name="Yoshida Y."/>
            <person name="Fujiwara M."/>
            <person name="Mori M."/>
            <person name="Tomita M."/>
            <person name="Arakawa K."/>
        </authorList>
    </citation>
    <scope>NUCLEOTIDE SEQUENCE [LARGE SCALE GENOMIC DNA]</scope>
</reference>
<proteinExistence type="predicted"/>
<dbReference type="EMBL" id="BGPR01000423">
    <property type="protein sequence ID" value="GBM19417.1"/>
    <property type="molecule type" value="Genomic_DNA"/>
</dbReference>
<organism evidence="1 2">
    <name type="scientific">Araneus ventricosus</name>
    <name type="common">Orbweaver spider</name>
    <name type="synonym">Epeira ventricosa</name>
    <dbReference type="NCBI Taxonomy" id="182803"/>
    <lineage>
        <taxon>Eukaryota</taxon>
        <taxon>Metazoa</taxon>
        <taxon>Ecdysozoa</taxon>
        <taxon>Arthropoda</taxon>
        <taxon>Chelicerata</taxon>
        <taxon>Arachnida</taxon>
        <taxon>Araneae</taxon>
        <taxon>Araneomorphae</taxon>
        <taxon>Entelegynae</taxon>
        <taxon>Araneoidea</taxon>
        <taxon>Araneidae</taxon>
        <taxon>Araneus</taxon>
    </lineage>
</organism>
<name>A0A4Y2DT10_ARAVE</name>
<sequence>MYRRRSSAESGSCPWTGREEETIAPAVDFSPTGATAGNETSQHLLEPLALSIYCYLANRSVSSYPPPSFTLPLLCPHQHRLGFSLFSSSPGPTQHVLFYVNSWSIAVHGLSKRRSLVSLMCCYIREQVHTLAGFERLFCSF</sequence>